<reference evidence="1 2" key="1">
    <citation type="journal article" date="2016" name="Nat. Commun.">
        <title>Thousands of microbial genomes shed light on interconnected biogeochemical processes in an aquifer system.</title>
        <authorList>
            <person name="Anantharaman K."/>
            <person name="Brown C.T."/>
            <person name="Hug L.A."/>
            <person name="Sharon I."/>
            <person name="Castelle C.J."/>
            <person name="Probst A.J."/>
            <person name="Thomas B.C."/>
            <person name="Singh A."/>
            <person name="Wilkins M.J."/>
            <person name="Karaoz U."/>
            <person name="Brodie E.L."/>
            <person name="Williams K.H."/>
            <person name="Hubbard S.S."/>
            <person name="Banfield J.F."/>
        </authorList>
    </citation>
    <scope>NUCLEOTIDE SEQUENCE [LARGE SCALE GENOMIC DNA]</scope>
</reference>
<sequence length="179" mass="19314">MAINMAFSPPNMQKNTFLSLVCLIVVVGISSICSFVVPQKTAEAVTYRQGQTFVVNPFNLNYGVNPNDPNLPEYEKAGVLNQRISGNYSQYLPNKQSTNVKIVYWDRPVTFYGVPPSPTHGAAAVTPTPPGKPGIYYDDLMSAGGPVYVSGSNYGNGRPVGRAVGTTGGRAIVPQYSYR</sequence>
<evidence type="ECO:0000313" key="2">
    <source>
        <dbReference type="Proteomes" id="UP000177130"/>
    </source>
</evidence>
<evidence type="ECO:0000313" key="1">
    <source>
        <dbReference type="EMBL" id="OHA24516.1"/>
    </source>
</evidence>
<name>A0A1G2MKW4_9BACT</name>
<protein>
    <submittedName>
        <fullName evidence="1">Uncharacterized protein</fullName>
    </submittedName>
</protein>
<dbReference type="Proteomes" id="UP000177130">
    <property type="component" value="Unassembled WGS sequence"/>
</dbReference>
<dbReference type="EMBL" id="MHRK01000009">
    <property type="protein sequence ID" value="OHA24516.1"/>
    <property type="molecule type" value="Genomic_DNA"/>
</dbReference>
<comment type="caution">
    <text evidence="1">The sequence shown here is derived from an EMBL/GenBank/DDBJ whole genome shotgun (WGS) entry which is preliminary data.</text>
</comment>
<dbReference type="AlphaFoldDB" id="A0A1G2MKW4"/>
<proteinExistence type="predicted"/>
<gene>
    <name evidence="1" type="ORF">A3C72_01025</name>
</gene>
<accession>A0A1G2MKW4</accession>
<organism evidence="1 2">
    <name type="scientific">Candidatus Taylorbacteria bacterium RIFCSPHIGHO2_02_FULL_43_32b</name>
    <dbReference type="NCBI Taxonomy" id="1802306"/>
    <lineage>
        <taxon>Bacteria</taxon>
        <taxon>Candidatus Tayloriibacteriota</taxon>
    </lineage>
</organism>